<dbReference type="RefSeq" id="WP_067018288.1">
    <property type="nucleotide sequence ID" value="NZ_FLOB01000009.1"/>
</dbReference>
<proteinExistence type="predicted"/>
<dbReference type="Proteomes" id="UP000092544">
    <property type="component" value="Unassembled WGS sequence"/>
</dbReference>
<dbReference type="SUPFAM" id="SSF52540">
    <property type="entry name" value="P-loop containing nucleoside triphosphate hydrolases"/>
    <property type="match status" value="1"/>
</dbReference>
<organism evidence="1 2">
    <name type="scientific">Marinomonas spartinae</name>
    <dbReference type="NCBI Taxonomy" id="1792290"/>
    <lineage>
        <taxon>Bacteria</taxon>
        <taxon>Pseudomonadati</taxon>
        <taxon>Pseudomonadota</taxon>
        <taxon>Gammaproteobacteria</taxon>
        <taxon>Oceanospirillales</taxon>
        <taxon>Oceanospirillaceae</taxon>
        <taxon>Marinomonas</taxon>
    </lineage>
</organism>
<name>A0A1A8TPQ9_9GAMM</name>
<sequence length="182" mass="21343">MKRINIVGTSGSGKSTVGRTLATKLGYPYLEMDAMFWKPDWQESTDEEFFAKLEHQLLQETWVLDGNYHRTAPIKWANVDTVLWVDYSFTRTLYQAVKRAFLRSVSKQELWDKTGNVETFSKVFFSKDSIILWTLKTYKKNRIRYAEMINDPKYGHIKFVRIRSPKKAKQFVDGLRIPQGTS</sequence>
<dbReference type="OrthoDB" id="5296079at2"/>
<dbReference type="PANTHER" id="PTHR37816">
    <property type="entry name" value="YALI0E33011P"/>
    <property type="match status" value="1"/>
</dbReference>
<gene>
    <name evidence="1" type="primary">aroK_1</name>
    <name evidence="1" type="ORF">MSP8886_03243</name>
</gene>
<protein>
    <submittedName>
        <fullName evidence="1">Shikimate kinase</fullName>
        <ecNumber evidence="1">2.7.1.71</ecNumber>
    </submittedName>
</protein>
<dbReference type="EMBL" id="FLOB01000009">
    <property type="protein sequence ID" value="SBS35036.1"/>
    <property type="molecule type" value="Genomic_DNA"/>
</dbReference>
<reference evidence="1 2" key="1">
    <citation type="submission" date="2016-06" db="EMBL/GenBank/DDBJ databases">
        <authorList>
            <person name="Kjaerup R.B."/>
            <person name="Dalgaard T.S."/>
            <person name="Juul-Madsen H.R."/>
        </authorList>
    </citation>
    <scope>NUCLEOTIDE SEQUENCE [LARGE SCALE GENOMIC DNA]</scope>
    <source>
        <strain evidence="1 2">CECT 8886</strain>
    </source>
</reference>
<dbReference type="InterPro" id="IPR052922">
    <property type="entry name" value="Cytidylate_Kinase-2"/>
</dbReference>
<dbReference type="InterPro" id="IPR027417">
    <property type="entry name" value="P-loop_NTPase"/>
</dbReference>
<dbReference type="Gene3D" id="3.40.50.300">
    <property type="entry name" value="P-loop containing nucleotide triphosphate hydrolases"/>
    <property type="match status" value="1"/>
</dbReference>
<dbReference type="Pfam" id="PF01202">
    <property type="entry name" value="SKI"/>
    <property type="match status" value="1"/>
</dbReference>
<keyword evidence="1" id="KW-0808">Transferase</keyword>
<accession>A0A1A8TPQ9</accession>
<keyword evidence="1" id="KW-0418">Kinase</keyword>
<keyword evidence="2" id="KW-1185">Reference proteome</keyword>
<dbReference type="AlphaFoldDB" id="A0A1A8TPQ9"/>
<dbReference type="STRING" id="1792290.MSP8886_03243"/>
<evidence type="ECO:0000313" key="2">
    <source>
        <dbReference type="Proteomes" id="UP000092544"/>
    </source>
</evidence>
<evidence type="ECO:0000313" key="1">
    <source>
        <dbReference type="EMBL" id="SBS35036.1"/>
    </source>
</evidence>
<dbReference type="InterPro" id="IPR031322">
    <property type="entry name" value="Shikimate/glucono_kinase"/>
</dbReference>
<dbReference type="GO" id="GO:0004765">
    <property type="term" value="F:shikimate kinase activity"/>
    <property type="evidence" value="ECO:0007669"/>
    <property type="project" value="UniProtKB-EC"/>
</dbReference>
<dbReference type="EC" id="2.7.1.71" evidence="1"/>
<dbReference type="PANTHER" id="PTHR37816:SF1">
    <property type="entry name" value="TOXIN"/>
    <property type="match status" value="1"/>
</dbReference>